<feature type="transmembrane region" description="Helical" evidence="1">
    <location>
        <begin position="120"/>
        <end position="139"/>
    </location>
</feature>
<feature type="transmembrane region" description="Helical" evidence="1">
    <location>
        <begin position="208"/>
        <end position="226"/>
    </location>
</feature>
<keyword evidence="1" id="KW-0472">Membrane</keyword>
<evidence type="ECO:0000256" key="1">
    <source>
        <dbReference type="SAM" id="Phobius"/>
    </source>
</evidence>
<dbReference type="AlphaFoldDB" id="A0A5C6ZPE5"/>
<sequence>MSLNKFLVSLLITLSIVFVGLQYFQLEYEATLVRTVAMMSLAILYIRKVEKKHLFFYWFLMLFTIGDIFNLITWSYSVYIDSAYELPFYFIGNIIYIIAYTFLVLRMIASLNFVKAIKKFPLQVLILIILGVFCVYFVSDTTKRELETSQYLLEFAYNAVIMFLMCLALINYMYHDDKKSINLLIGSIFIVFSEVIQLAYFYVAEFRILNVLCSLFLVMAFIFFYLQSLLKHEPAGIYKYDKIHTL</sequence>
<feature type="transmembrane region" description="Helical" evidence="1">
    <location>
        <begin position="54"/>
        <end position="76"/>
    </location>
</feature>
<protein>
    <recommendedName>
        <fullName evidence="4">Lysoplasmalogenase</fullName>
    </recommendedName>
</protein>
<evidence type="ECO:0000313" key="2">
    <source>
        <dbReference type="EMBL" id="TXD91211.1"/>
    </source>
</evidence>
<comment type="caution">
    <text evidence="2">The sequence shown here is derived from an EMBL/GenBank/DDBJ whole genome shotgun (WGS) entry which is preliminary data.</text>
</comment>
<proteinExistence type="predicted"/>
<feature type="transmembrane region" description="Helical" evidence="1">
    <location>
        <begin position="30"/>
        <end position="47"/>
    </location>
</feature>
<feature type="transmembrane region" description="Helical" evidence="1">
    <location>
        <begin position="88"/>
        <end position="108"/>
    </location>
</feature>
<organism evidence="2 3">
    <name type="scientific">Subsaximicrobium wynnwilliamsii</name>
    <dbReference type="NCBI Taxonomy" id="291179"/>
    <lineage>
        <taxon>Bacteria</taxon>
        <taxon>Pseudomonadati</taxon>
        <taxon>Bacteroidota</taxon>
        <taxon>Flavobacteriia</taxon>
        <taxon>Flavobacteriales</taxon>
        <taxon>Flavobacteriaceae</taxon>
        <taxon>Subsaximicrobium</taxon>
    </lineage>
</organism>
<accession>A0A5C6ZPE5</accession>
<keyword evidence="3" id="KW-1185">Reference proteome</keyword>
<keyword evidence="1" id="KW-0812">Transmembrane</keyword>
<evidence type="ECO:0008006" key="4">
    <source>
        <dbReference type="Google" id="ProtNLM"/>
    </source>
</evidence>
<dbReference type="RefSeq" id="WP_147084673.1">
    <property type="nucleotide sequence ID" value="NZ_VORM01000003.1"/>
</dbReference>
<feature type="transmembrane region" description="Helical" evidence="1">
    <location>
        <begin position="7"/>
        <end position="24"/>
    </location>
</feature>
<feature type="transmembrane region" description="Helical" evidence="1">
    <location>
        <begin position="181"/>
        <end position="202"/>
    </location>
</feature>
<feature type="transmembrane region" description="Helical" evidence="1">
    <location>
        <begin position="151"/>
        <end position="174"/>
    </location>
</feature>
<name>A0A5C6ZPE5_9FLAO</name>
<dbReference type="Proteomes" id="UP000321578">
    <property type="component" value="Unassembled WGS sequence"/>
</dbReference>
<evidence type="ECO:0000313" key="3">
    <source>
        <dbReference type="Proteomes" id="UP000321578"/>
    </source>
</evidence>
<gene>
    <name evidence="2" type="ORF">ESY86_01080</name>
</gene>
<dbReference type="OrthoDB" id="1443753at2"/>
<keyword evidence="1" id="KW-1133">Transmembrane helix</keyword>
<reference evidence="2 3" key="1">
    <citation type="submission" date="2019-08" db="EMBL/GenBank/DDBJ databases">
        <title>Genomes of Subsaximicrobium wynnwilliamsii strains.</title>
        <authorList>
            <person name="Bowman J.P."/>
        </authorList>
    </citation>
    <scope>NUCLEOTIDE SEQUENCE [LARGE SCALE GENOMIC DNA]</scope>
    <source>
        <strain evidence="2 3">2-80-2</strain>
    </source>
</reference>
<dbReference type="EMBL" id="VORO01000001">
    <property type="protein sequence ID" value="TXD91211.1"/>
    <property type="molecule type" value="Genomic_DNA"/>
</dbReference>